<dbReference type="HOGENOM" id="CLU_2029232_0_0_1"/>
<gene>
    <name evidence="1" type="ORF">IscW_ISCW018190</name>
</gene>
<evidence type="ECO:0000313" key="2">
    <source>
        <dbReference type="EnsemblMetazoa" id="ISCW018190-PA"/>
    </source>
</evidence>
<accession>B7PDZ9</accession>
<dbReference type="VEuPathDB" id="VectorBase:ISCI018190"/>
<dbReference type="VEuPathDB" id="VectorBase:ISCW018190"/>
<sequence length="122" mass="14212">MRWLIVRDFRVFLTLPRNRNDLTFGHYHLNSPTRVPQPGDTVCKGDRCAKHFNECTIPVCGYMESSLSRDTTQLCDVSRLQLSLSMVHPWSQQPPCPSGSFILVETVPRRNTYPWCNWKRTD</sequence>
<reference evidence="1 3" key="1">
    <citation type="submission" date="2008-03" db="EMBL/GenBank/DDBJ databases">
        <title>Annotation of Ixodes scapularis.</title>
        <authorList>
            <consortium name="Ixodes scapularis Genome Project Consortium"/>
            <person name="Caler E."/>
            <person name="Hannick L.I."/>
            <person name="Bidwell S."/>
            <person name="Joardar V."/>
            <person name="Thiagarajan M."/>
            <person name="Amedeo P."/>
            <person name="Galinsky K.J."/>
            <person name="Schobel S."/>
            <person name="Inman J."/>
            <person name="Hostetler J."/>
            <person name="Miller J."/>
            <person name="Hammond M."/>
            <person name="Megy K."/>
            <person name="Lawson D."/>
            <person name="Kodira C."/>
            <person name="Sutton G."/>
            <person name="Meyer J."/>
            <person name="Hill C.A."/>
            <person name="Birren B."/>
            <person name="Nene V."/>
            <person name="Collins F."/>
            <person name="Alarcon-Chaidez F."/>
            <person name="Wikel S."/>
            <person name="Strausberg R."/>
        </authorList>
    </citation>
    <scope>NUCLEOTIDE SEQUENCE [LARGE SCALE GENOMIC DNA]</scope>
    <source>
        <strain evidence="3">Wikel</strain>
        <strain evidence="1">Wikel colony</strain>
    </source>
</reference>
<dbReference type="Proteomes" id="UP000001555">
    <property type="component" value="Unassembled WGS sequence"/>
</dbReference>
<evidence type="ECO:0000313" key="3">
    <source>
        <dbReference type="Proteomes" id="UP000001555"/>
    </source>
</evidence>
<protein>
    <submittedName>
        <fullName evidence="1 2">Uncharacterized protein</fullName>
    </submittedName>
</protein>
<dbReference type="AlphaFoldDB" id="B7PDZ9"/>
<reference evidence="2" key="2">
    <citation type="submission" date="2020-05" db="UniProtKB">
        <authorList>
            <consortium name="EnsemblMetazoa"/>
        </authorList>
    </citation>
    <scope>IDENTIFICATION</scope>
    <source>
        <strain evidence="2">wikel</strain>
    </source>
</reference>
<keyword evidence="3" id="KW-1185">Reference proteome</keyword>
<name>B7PDZ9_IXOSC</name>
<dbReference type="EnsemblMetazoa" id="ISCW018190-RA">
    <property type="protein sequence ID" value="ISCW018190-PA"/>
    <property type="gene ID" value="ISCW018190"/>
</dbReference>
<proteinExistence type="predicted"/>
<dbReference type="PaxDb" id="6945-B7PDZ9"/>
<evidence type="ECO:0000313" key="1">
    <source>
        <dbReference type="EMBL" id="EEC04821.1"/>
    </source>
</evidence>
<dbReference type="InParanoid" id="B7PDZ9"/>
<dbReference type="EMBL" id="DS692880">
    <property type="protein sequence ID" value="EEC04821.1"/>
    <property type="molecule type" value="Genomic_DNA"/>
</dbReference>
<dbReference type="EMBL" id="ABJB010733390">
    <property type="status" value="NOT_ANNOTATED_CDS"/>
    <property type="molecule type" value="Genomic_DNA"/>
</dbReference>
<organism>
    <name type="scientific">Ixodes scapularis</name>
    <name type="common">Black-legged tick</name>
    <name type="synonym">Deer tick</name>
    <dbReference type="NCBI Taxonomy" id="6945"/>
    <lineage>
        <taxon>Eukaryota</taxon>
        <taxon>Metazoa</taxon>
        <taxon>Ecdysozoa</taxon>
        <taxon>Arthropoda</taxon>
        <taxon>Chelicerata</taxon>
        <taxon>Arachnida</taxon>
        <taxon>Acari</taxon>
        <taxon>Parasitiformes</taxon>
        <taxon>Ixodida</taxon>
        <taxon>Ixodoidea</taxon>
        <taxon>Ixodidae</taxon>
        <taxon>Ixodinae</taxon>
        <taxon>Ixodes</taxon>
    </lineage>
</organism>